<dbReference type="EMBL" id="CATOUU010000834">
    <property type="protein sequence ID" value="CAI9952626.1"/>
    <property type="molecule type" value="Genomic_DNA"/>
</dbReference>
<evidence type="ECO:0000313" key="4">
    <source>
        <dbReference type="Proteomes" id="UP001642409"/>
    </source>
</evidence>
<evidence type="ECO:0000313" key="3">
    <source>
        <dbReference type="EMBL" id="CAL5985066.1"/>
    </source>
</evidence>
<organism evidence="2">
    <name type="scientific">Hexamita inflata</name>
    <dbReference type="NCBI Taxonomy" id="28002"/>
    <lineage>
        <taxon>Eukaryota</taxon>
        <taxon>Metamonada</taxon>
        <taxon>Diplomonadida</taxon>
        <taxon>Hexamitidae</taxon>
        <taxon>Hexamitinae</taxon>
        <taxon>Hexamita</taxon>
    </lineage>
</organism>
<evidence type="ECO:0000256" key="1">
    <source>
        <dbReference type="SAM" id="Phobius"/>
    </source>
</evidence>
<protein>
    <recommendedName>
        <fullName evidence="5">Transmembrane protein</fullName>
    </recommendedName>
</protein>
<comment type="caution">
    <text evidence="2">The sequence shown here is derived from an EMBL/GenBank/DDBJ whole genome shotgun (WGS) entry which is preliminary data.</text>
</comment>
<gene>
    <name evidence="2" type="ORF">HINF_LOCUS40271</name>
    <name evidence="3" type="ORF">HINF_LOCUS8527</name>
</gene>
<keyword evidence="1" id="KW-0812">Transmembrane</keyword>
<feature type="transmembrane region" description="Helical" evidence="1">
    <location>
        <begin position="336"/>
        <end position="361"/>
    </location>
</feature>
<dbReference type="Proteomes" id="UP001642409">
    <property type="component" value="Unassembled WGS sequence"/>
</dbReference>
<accession>A0AA86Q8N2</accession>
<dbReference type="EMBL" id="CAXDID020000018">
    <property type="protein sequence ID" value="CAL5985066.1"/>
    <property type="molecule type" value="Genomic_DNA"/>
</dbReference>
<proteinExistence type="predicted"/>
<keyword evidence="1" id="KW-0472">Membrane</keyword>
<sequence length="405" mass="47438">MTSYHKLQLCISVDLFLSVKNRKLSIIAGNDDIVLQNEIELPDSLQFRFFPIENSVFLLINQQIFEITGNLQLLDKIDEKAAKYFKEQMITNNIQINSLSSLLEFESIDEYKFNTVIFELSRLAIEKYCKNRKQTQIQEKIMLFPENYIEKHQLMNVIKLLPDYDLYMAIENNRIRIINQDFLIIGEIKVDFDFYTKYKNPNYCNGNISVYAPQQYTACVNCGVIYIQYFDKIYKIYNAELVFVVQIPNIQLECFDQFQNRMFSLNEDLYFNCFSGHTYIIRDNTLHRVQSIGARFYQFAKQIVVMTHQNEEITLNQLQNNLDQSIIQVVPQIKHFSFSGGGITILILFEIIYGIVINVFISPSTIFITRSQSLKYQVQCDAINIVVPLDLKQPRMASSQIFLPT</sequence>
<dbReference type="AlphaFoldDB" id="A0AA86Q8N2"/>
<keyword evidence="4" id="KW-1185">Reference proteome</keyword>
<evidence type="ECO:0008006" key="5">
    <source>
        <dbReference type="Google" id="ProtNLM"/>
    </source>
</evidence>
<reference evidence="3 4" key="2">
    <citation type="submission" date="2024-07" db="EMBL/GenBank/DDBJ databases">
        <authorList>
            <person name="Akdeniz Z."/>
        </authorList>
    </citation>
    <scope>NUCLEOTIDE SEQUENCE [LARGE SCALE GENOMIC DNA]</scope>
</reference>
<keyword evidence="1" id="KW-1133">Transmembrane helix</keyword>
<reference evidence="2" key="1">
    <citation type="submission" date="2023-06" db="EMBL/GenBank/DDBJ databases">
        <authorList>
            <person name="Kurt Z."/>
        </authorList>
    </citation>
    <scope>NUCLEOTIDE SEQUENCE</scope>
</reference>
<evidence type="ECO:0000313" key="2">
    <source>
        <dbReference type="EMBL" id="CAI9952626.1"/>
    </source>
</evidence>
<name>A0AA86Q8N2_9EUKA</name>